<dbReference type="GO" id="GO:0005694">
    <property type="term" value="C:chromosome"/>
    <property type="evidence" value="ECO:0007669"/>
    <property type="project" value="InterPro"/>
</dbReference>
<dbReference type="InterPro" id="IPR036277">
    <property type="entry name" value="SMC_hinge_sf"/>
</dbReference>
<dbReference type="OrthoDB" id="9808768at2"/>
<name>A0A7U7GCA2_9GAMM</name>
<protein>
    <recommendedName>
        <fullName evidence="6">Chromosome partition protein Smc</fullName>
    </recommendedName>
</protein>
<comment type="similarity">
    <text evidence="6">Belongs to the SMC family.</text>
</comment>
<dbReference type="NCBIfam" id="TIGR02168">
    <property type="entry name" value="SMC_prok_B"/>
    <property type="match status" value="1"/>
</dbReference>
<dbReference type="Proteomes" id="UP000019184">
    <property type="component" value="Unassembled WGS sequence"/>
</dbReference>
<dbReference type="AlphaFoldDB" id="A0A7U7GCA2"/>
<dbReference type="GO" id="GO:0030261">
    <property type="term" value="P:chromosome condensation"/>
    <property type="evidence" value="ECO:0007669"/>
    <property type="project" value="InterPro"/>
</dbReference>
<dbReference type="InterPro" id="IPR027417">
    <property type="entry name" value="P-loop_NTPase"/>
</dbReference>
<dbReference type="RefSeq" id="WP_034433851.1">
    <property type="nucleotide sequence ID" value="NZ_CBTK010000212.1"/>
</dbReference>
<dbReference type="GO" id="GO:0003677">
    <property type="term" value="F:DNA binding"/>
    <property type="evidence" value="ECO:0007669"/>
    <property type="project" value="UniProtKB-UniRule"/>
</dbReference>
<gene>
    <name evidence="6 9" type="primary">smc</name>
    <name evidence="9" type="ORF">BN874_290030</name>
</gene>
<feature type="coiled-coil region" evidence="6">
    <location>
        <begin position="170"/>
        <end position="218"/>
    </location>
</feature>
<organism evidence="9 10">
    <name type="scientific">Candidatus Contendobacter odensis Run_B_J11</name>
    <dbReference type="NCBI Taxonomy" id="1400861"/>
    <lineage>
        <taxon>Bacteria</taxon>
        <taxon>Pseudomonadati</taxon>
        <taxon>Pseudomonadota</taxon>
        <taxon>Gammaproteobacteria</taxon>
        <taxon>Candidatus Competibacteraceae</taxon>
        <taxon>Candidatus Contendibacter</taxon>
    </lineage>
</organism>
<evidence type="ECO:0000256" key="6">
    <source>
        <dbReference type="HAMAP-Rule" id="MF_01894"/>
    </source>
</evidence>
<evidence type="ECO:0000313" key="9">
    <source>
        <dbReference type="EMBL" id="CDH45789.1"/>
    </source>
</evidence>
<dbReference type="EMBL" id="CBTK010000212">
    <property type="protein sequence ID" value="CDH45789.1"/>
    <property type="molecule type" value="Genomic_DNA"/>
</dbReference>
<dbReference type="GO" id="GO:0006260">
    <property type="term" value="P:DNA replication"/>
    <property type="evidence" value="ECO:0007669"/>
    <property type="project" value="UniProtKB-UniRule"/>
</dbReference>
<keyword evidence="10" id="KW-1185">Reference proteome</keyword>
<comment type="subunit">
    <text evidence="6">Homodimer.</text>
</comment>
<dbReference type="GO" id="GO:0007062">
    <property type="term" value="P:sister chromatid cohesion"/>
    <property type="evidence" value="ECO:0007669"/>
    <property type="project" value="InterPro"/>
</dbReference>
<comment type="subcellular location">
    <subcellularLocation>
        <location evidence="6">Cytoplasm</location>
    </subcellularLocation>
</comment>
<evidence type="ECO:0000256" key="4">
    <source>
        <dbReference type="ARBA" id="ARBA00023054"/>
    </source>
</evidence>
<keyword evidence="3 6" id="KW-0067">ATP-binding</keyword>
<evidence type="ECO:0000256" key="5">
    <source>
        <dbReference type="ARBA" id="ARBA00023125"/>
    </source>
</evidence>
<dbReference type="GO" id="GO:0005737">
    <property type="term" value="C:cytoplasm"/>
    <property type="evidence" value="ECO:0007669"/>
    <property type="project" value="UniProtKB-SubCell"/>
</dbReference>
<evidence type="ECO:0000256" key="1">
    <source>
        <dbReference type="ARBA" id="ARBA00022490"/>
    </source>
</evidence>
<evidence type="ECO:0000259" key="7">
    <source>
        <dbReference type="Pfam" id="PF02463"/>
    </source>
</evidence>
<dbReference type="InterPro" id="IPR024704">
    <property type="entry name" value="SMC"/>
</dbReference>
<dbReference type="PIRSF" id="PIRSF005719">
    <property type="entry name" value="SMC"/>
    <property type="match status" value="1"/>
</dbReference>
<keyword evidence="5 6" id="KW-0238">DNA-binding</keyword>
<dbReference type="GO" id="GO:0016887">
    <property type="term" value="F:ATP hydrolysis activity"/>
    <property type="evidence" value="ECO:0007669"/>
    <property type="project" value="InterPro"/>
</dbReference>
<evidence type="ECO:0000259" key="8">
    <source>
        <dbReference type="Pfam" id="PF06470"/>
    </source>
</evidence>
<keyword evidence="2 6" id="KW-0547">Nucleotide-binding</keyword>
<dbReference type="Gene3D" id="3.40.50.300">
    <property type="entry name" value="P-loop containing nucleotide triphosphate hydrolases"/>
    <property type="match status" value="2"/>
</dbReference>
<dbReference type="CDD" id="cd03278">
    <property type="entry name" value="ABC_SMC_barmotin"/>
    <property type="match status" value="2"/>
</dbReference>
<dbReference type="PANTHER" id="PTHR43977">
    <property type="entry name" value="STRUCTURAL MAINTENANCE OF CHROMOSOMES PROTEIN 3"/>
    <property type="match status" value="1"/>
</dbReference>
<feature type="domain" description="RecF/RecN/SMC N-terminal" evidence="7">
    <location>
        <begin position="3"/>
        <end position="1156"/>
    </location>
</feature>
<dbReference type="Gene3D" id="1.10.287.1490">
    <property type="match status" value="1"/>
</dbReference>
<keyword evidence="4 6" id="KW-0175">Coiled coil</keyword>
<dbReference type="SUPFAM" id="SSF75553">
    <property type="entry name" value="Smc hinge domain"/>
    <property type="match status" value="1"/>
</dbReference>
<evidence type="ECO:0000256" key="3">
    <source>
        <dbReference type="ARBA" id="ARBA00022840"/>
    </source>
</evidence>
<evidence type="ECO:0000256" key="2">
    <source>
        <dbReference type="ARBA" id="ARBA00022741"/>
    </source>
</evidence>
<dbReference type="InterPro" id="IPR010935">
    <property type="entry name" value="SMC_hinge"/>
</dbReference>
<dbReference type="SUPFAM" id="SSF52540">
    <property type="entry name" value="P-loop containing nucleoside triphosphate hydrolases"/>
    <property type="match status" value="2"/>
</dbReference>
<comment type="function">
    <text evidence="6">Required for chromosome condensation and partitioning.</text>
</comment>
<dbReference type="GO" id="GO:0005524">
    <property type="term" value="F:ATP binding"/>
    <property type="evidence" value="ECO:0007669"/>
    <property type="project" value="UniProtKB-UniRule"/>
</dbReference>
<feature type="domain" description="SMC hinge" evidence="8">
    <location>
        <begin position="525"/>
        <end position="621"/>
    </location>
</feature>
<feature type="binding site" evidence="6">
    <location>
        <begin position="32"/>
        <end position="39"/>
    </location>
    <ligand>
        <name>ATP</name>
        <dbReference type="ChEBI" id="CHEBI:30616"/>
    </ligand>
</feature>
<comment type="caution">
    <text evidence="9">The sequence shown here is derived from an EMBL/GenBank/DDBJ whole genome shotgun (WGS) entry which is preliminary data.</text>
</comment>
<dbReference type="Pfam" id="PF02463">
    <property type="entry name" value="SMC_N"/>
    <property type="match status" value="1"/>
</dbReference>
<accession>A0A7U7GCA2</accession>
<dbReference type="InterPro" id="IPR011890">
    <property type="entry name" value="SMC_prok"/>
</dbReference>
<sequence length="1173" mass="131379">MRLSTVKLAGFKSFVDPTVLHLPSNLIGIVGPNGCGKSNIIDAVRWVMGESSARSLRGETMSDVIFNGSASRKPVGQAVIELVFDNSQGRLGGLWASYGEIAIKRSVSRDGQSSYFLNGTRCRRRDIADIFLGTGLGPRSYAIIEQGMISRVIESRPEDLRVFLEEAAGISKYKERRRETETRIRHTRENLDRLNDVREELGRQLQHLQRQARAAEQYRDWRAEERQLRVELLSLRWRNLQADVDHRDRDLRQRETVLEAVVAEQRRLEAELEAGRMRRTDLNDAFNAAQGRYYQAGAEINRLEQHLHHQRELRQRREEDWDQVETALAQIEAQQTQDRIQEEEWATLLIAAEPAWAQALTVEADAGAALTAAENTLREGQAAWEGFNRQQGDAQRQAEVERTRIEHLDRQVLQGGRRLERLQLEVRQLADTELDHEVVELVATEQATAERLQQDQDALARIEAEQFAAGETQRRTRLTAQALRERLQAGRGRLAALHTLQEAALGRSEGGLGSWLRDQGLTEAPRLAECLEVDSGWEAAVETVLAGYLDAVCVPNLDSPAQAATALAQGHLTLFETSAVPSAVPAVAASVTTELADRIHAPWPLTELLVGVQTADTITEALVHRSKLRAGETVVTPQGVWFGRHWLRLAHGGGDDGMLGREREIRQLEATLHEDTATLEQQDAQLEDIRARLHDLEQQRREIQQAVNQGHRDHAAAQGRLNAAQTRREQAHARHAALTEELTELAYQGEQDQEQVEQARSRLEEALLRLESLQAERTELNAAREQAQVNLRACRVRADAARQDRAQQAAALESLRVRVAATEQALARLHTQWQQLQTRQERLAMERTTDSEAALTTVEDELADGLERRLALEAELQVARQALETQDAELKAGEQARSRCERQAETQRRDIEEQRLVLGEARIRQQNLREQLSELASDPETVLPTLPAVAVENDWLARLEQVERRIQRLGAINLAAIEEFAQLSERKQYLDAQNADLLEALTTLENAIRKIDRETRARFRETFEQVNVGLQALFPRLFGGGEAHLELTGEDVLDAGVAIMAKPPGKRIGSISLMSGGEKALTAVALVFAIFQLNPAPFCLLDEVDAPLDEANVGRFGALVQDMSARVQFIFITHNKSTMAIAQHLAGVTMQEPGVSRLVAVDVEEAVRLAMVS</sequence>
<dbReference type="InterPro" id="IPR003395">
    <property type="entry name" value="RecF/RecN/SMC_N"/>
</dbReference>
<dbReference type="Pfam" id="PF06470">
    <property type="entry name" value="SMC_hinge"/>
    <property type="match status" value="1"/>
</dbReference>
<reference evidence="9 10" key="1">
    <citation type="journal article" date="2014" name="ISME J.">
        <title>Candidatus Competibacter-lineage genomes retrieved from metagenomes reveal functional metabolic diversity.</title>
        <authorList>
            <person name="McIlroy S.J."/>
            <person name="Albertsen M."/>
            <person name="Andresen E.K."/>
            <person name="Saunders A.M."/>
            <person name="Kristiansen R."/>
            <person name="Stokholm-Bjerregaard M."/>
            <person name="Nielsen K.L."/>
            <person name="Nielsen P.H."/>
        </authorList>
    </citation>
    <scope>NUCLEOTIDE SEQUENCE [LARGE SCALE GENOMIC DNA]</scope>
    <source>
        <strain evidence="9 10">Run_B_J11</strain>
    </source>
</reference>
<evidence type="ECO:0000313" key="10">
    <source>
        <dbReference type="Proteomes" id="UP000019184"/>
    </source>
</evidence>
<dbReference type="HAMAP" id="MF_01894">
    <property type="entry name" value="Smc_prok"/>
    <property type="match status" value="1"/>
</dbReference>
<comment type="domain">
    <text evidence="6">Contains large globular domains required for ATP hydrolysis at each terminus and a third globular domain forming a flexible hinge near the middle of the molecule. These domains are separated by coiled-coil structures.</text>
</comment>
<keyword evidence="1 6" id="KW-0963">Cytoplasm</keyword>
<dbReference type="GO" id="GO:0007059">
    <property type="term" value="P:chromosome segregation"/>
    <property type="evidence" value="ECO:0007669"/>
    <property type="project" value="UniProtKB-UniRule"/>
</dbReference>
<proteinExistence type="inferred from homology"/>
<feature type="coiled-coil region" evidence="6">
    <location>
        <begin position="665"/>
        <end position="832"/>
    </location>
</feature>